<dbReference type="InterPro" id="IPR021861">
    <property type="entry name" value="THO_THOC1"/>
</dbReference>
<feature type="region of interest" description="Disordered" evidence="1">
    <location>
        <begin position="124"/>
        <end position="148"/>
    </location>
</feature>
<dbReference type="GO" id="GO:0006406">
    <property type="term" value="P:mRNA export from nucleus"/>
    <property type="evidence" value="ECO:0007669"/>
    <property type="project" value="TreeGrafter"/>
</dbReference>
<protein>
    <submittedName>
        <fullName evidence="2">Uncharacterized protein</fullName>
    </submittedName>
</protein>
<organism evidence="2 3">
    <name type="scientific">Rhamnusium bicolor</name>
    <dbReference type="NCBI Taxonomy" id="1586634"/>
    <lineage>
        <taxon>Eukaryota</taxon>
        <taxon>Metazoa</taxon>
        <taxon>Ecdysozoa</taxon>
        <taxon>Arthropoda</taxon>
        <taxon>Hexapoda</taxon>
        <taxon>Insecta</taxon>
        <taxon>Pterygota</taxon>
        <taxon>Neoptera</taxon>
        <taxon>Endopterygota</taxon>
        <taxon>Coleoptera</taxon>
        <taxon>Polyphaga</taxon>
        <taxon>Cucujiformia</taxon>
        <taxon>Chrysomeloidea</taxon>
        <taxon>Cerambycidae</taxon>
        <taxon>Lepturinae</taxon>
        <taxon>Rhagiini</taxon>
        <taxon>Rhamnusium</taxon>
    </lineage>
</organism>
<feature type="compositionally biased region" description="Basic and acidic residues" evidence="1">
    <location>
        <begin position="128"/>
        <end position="148"/>
    </location>
</feature>
<accession>A0AAV8WQ51</accession>
<dbReference type="GO" id="GO:0000445">
    <property type="term" value="C:THO complex part of transcription export complex"/>
    <property type="evidence" value="ECO:0007669"/>
    <property type="project" value="TreeGrafter"/>
</dbReference>
<name>A0AAV8WQ51_9CUCU</name>
<reference evidence="2" key="1">
    <citation type="journal article" date="2023" name="Insect Mol. Biol.">
        <title>Genome sequencing provides insights into the evolution of gene families encoding plant cell wall-degrading enzymes in longhorned beetles.</title>
        <authorList>
            <person name="Shin N.R."/>
            <person name="Okamura Y."/>
            <person name="Kirsch R."/>
            <person name="Pauchet Y."/>
        </authorList>
    </citation>
    <scope>NUCLEOTIDE SEQUENCE</scope>
    <source>
        <strain evidence="2">RBIC_L_NR</strain>
    </source>
</reference>
<dbReference type="PANTHER" id="PTHR13265:SF0">
    <property type="entry name" value="HPR1"/>
    <property type="match status" value="1"/>
</dbReference>
<comment type="caution">
    <text evidence="2">The sequence shown here is derived from an EMBL/GenBank/DDBJ whole genome shotgun (WGS) entry which is preliminary data.</text>
</comment>
<dbReference type="PANTHER" id="PTHR13265">
    <property type="entry name" value="THO COMPLEX SUBUNIT 1"/>
    <property type="match status" value="1"/>
</dbReference>
<proteinExistence type="predicted"/>
<dbReference type="Pfam" id="PF11957">
    <property type="entry name" value="efThoc1"/>
    <property type="match status" value="1"/>
</dbReference>
<evidence type="ECO:0000256" key="1">
    <source>
        <dbReference type="SAM" id="MobiDB-lite"/>
    </source>
</evidence>
<dbReference type="EMBL" id="JANEYF010005516">
    <property type="protein sequence ID" value="KAJ8927851.1"/>
    <property type="molecule type" value="Genomic_DNA"/>
</dbReference>
<keyword evidence="3" id="KW-1185">Reference proteome</keyword>
<sequence length="176" mass="20544">MSSGELTKLWNHCPNNLEACKGKERDFLPSLEEYFAEAIEQIENPSKEEENLLKDGNFGWRALRLLARRSPHFFTYSTTIMNPLSSYLEMMVRKIAHERPGKSQENTQESQNDAELENFLTEEEQATEELKQTDHEEFVDDNNPRSDHKNITVHQLLYFSEKIAPDWQKLAVKLGK</sequence>
<gene>
    <name evidence="2" type="ORF">NQ314_019653</name>
</gene>
<dbReference type="AlphaFoldDB" id="A0AAV8WQ51"/>
<evidence type="ECO:0000313" key="2">
    <source>
        <dbReference type="EMBL" id="KAJ8927851.1"/>
    </source>
</evidence>
<dbReference type="Proteomes" id="UP001162156">
    <property type="component" value="Unassembled WGS sequence"/>
</dbReference>
<evidence type="ECO:0000313" key="3">
    <source>
        <dbReference type="Proteomes" id="UP001162156"/>
    </source>
</evidence>